<keyword evidence="1" id="KW-0812">Transmembrane</keyword>
<dbReference type="RefSeq" id="WP_214187137.1">
    <property type="nucleotide sequence ID" value="NZ_BSDS01000001.1"/>
</dbReference>
<sequence>MGHINNERGVALVTALMLTLISLAIAMSLLYMVLSGTKMSAAQKRYKSSLEASHGAVELFTRQVIDRAFQGYSSAAIENDFAAVDLKMVNSACFQDKIGKPTSQWSSGCSSTVEPADAPDMTAKLSGTDTNFTVYGKIVDTVPGNSDLSGIQLDSGAGVAGTGSGISPQHLPGLYTLEVQAESQANAREKARLSVLYEY</sequence>
<organism evidence="2 3">
    <name type="scientific">Geobacter hydrogenophilus</name>
    <dbReference type="NCBI Taxonomy" id="40983"/>
    <lineage>
        <taxon>Bacteria</taxon>
        <taxon>Pseudomonadati</taxon>
        <taxon>Thermodesulfobacteriota</taxon>
        <taxon>Desulfuromonadia</taxon>
        <taxon>Geobacterales</taxon>
        <taxon>Geobacteraceae</taxon>
        <taxon>Geobacter</taxon>
    </lineage>
</organism>
<feature type="transmembrane region" description="Helical" evidence="1">
    <location>
        <begin position="12"/>
        <end position="34"/>
    </location>
</feature>
<evidence type="ECO:0000313" key="2">
    <source>
        <dbReference type="EMBL" id="GLI37063.1"/>
    </source>
</evidence>
<gene>
    <name evidence="2" type="primary">pilX-2</name>
    <name evidence="2" type="ORF">GHYDROH2_05640</name>
</gene>
<evidence type="ECO:0000256" key="1">
    <source>
        <dbReference type="SAM" id="Phobius"/>
    </source>
</evidence>
<keyword evidence="1" id="KW-1133">Transmembrane helix</keyword>
<dbReference type="AlphaFoldDB" id="A0A9W6LA77"/>
<protein>
    <submittedName>
        <fullName evidence="2">Type IV pilus minor pilin PilX</fullName>
    </submittedName>
</protein>
<dbReference type="Proteomes" id="UP001144352">
    <property type="component" value="Unassembled WGS sequence"/>
</dbReference>
<proteinExistence type="predicted"/>
<name>A0A9W6LA77_9BACT</name>
<keyword evidence="1" id="KW-0472">Membrane</keyword>
<accession>A0A9W6LA77</accession>
<dbReference type="EMBL" id="BSDS01000001">
    <property type="protein sequence ID" value="GLI37063.1"/>
    <property type="molecule type" value="Genomic_DNA"/>
</dbReference>
<comment type="caution">
    <text evidence="2">The sequence shown here is derived from an EMBL/GenBank/DDBJ whole genome shotgun (WGS) entry which is preliminary data.</text>
</comment>
<reference evidence="2" key="1">
    <citation type="submission" date="2022-12" db="EMBL/GenBank/DDBJ databases">
        <title>Reference genome sequencing for broad-spectrum identification of bacterial and archaeal isolates by mass spectrometry.</title>
        <authorList>
            <person name="Sekiguchi Y."/>
            <person name="Tourlousse D.M."/>
        </authorList>
    </citation>
    <scope>NUCLEOTIDE SEQUENCE</scope>
    <source>
        <strain evidence="2">H2</strain>
    </source>
</reference>
<keyword evidence="3" id="KW-1185">Reference proteome</keyword>
<evidence type="ECO:0000313" key="3">
    <source>
        <dbReference type="Proteomes" id="UP001144352"/>
    </source>
</evidence>